<dbReference type="Proteomes" id="UP000500870">
    <property type="component" value="Chromosome 1"/>
</dbReference>
<evidence type="ECO:0000313" key="1">
    <source>
        <dbReference type="EMBL" id="QIX22589.1"/>
    </source>
</evidence>
<name>A0A6H0ZPN7_9HYPH</name>
<protein>
    <submittedName>
        <fullName evidence="1">Uncharacterized protein</fullName>
    </submittedName>
</protein>
<dbReference type="EMBL" id="CP050898">
    <property type="protein sequence ID" value="QIX22589.1"/>
    <property type="molecule type" value="Genomic_DNA"/>
</dbReference>
<gene>
    <name evidence="1" type="ORF">FOB41_16285</name>
</gene>
<accession>A0A6H0ZPN7</accession>
<sequence>MNTPLIAATLVAATNSVGSVYAADDPAILACEEAVKMGLKAPKSYERARMPWWSEIPSF</sequence>
<dbReference type="AlphaFoldDB" id="A0A6H0ZPN7"/>
<dbReference type="RefSeq" id="WP_136882495.1">
    <property type="nucleotide sequence ID" value="NZ_CP050898.1"/>
</dbReference>
<reference evidence="1 2" key="1">
    <citation type="submission" date="2020-04" db="EMBL/GenBank/DDBJ databases">
        <title>FDA dAtabase for Regulatory Grade micrObial Sequences (FDA-ARGOS): Supporting development and validation of Infectious Disease Dx tests.</title>
        <authorList>
            <person name="Sciortino C."/>
            <person name="Tallon L."/>
            <person name="Sadzewicz L."/>
            <person name="Vavikolanu K."/>
            <person name="Mehta A."/>
            <person name="Aluvathingal J."/>
            <person name="Nadendla S."/>
            <person name="Nandy P."/>
            <person name="Geyer C."/>
            <person name="Yan Y."/>
            <person name="Sichtig H."/>
        </authorList>
    </citation>
    <scope>NUCLEOTIDE SEQUENCE [LARGE SCALE GENOMIC DNA]</scope>
    <source>
        <strain evidence="1 2">FDAARGOS_633</strain>
    </source>
</reference>
<evidence type="ECO:0000313" key="2">
    <source>
        <dbReference type="Proteomes" id="UP000500870"/>
    </source>
</evidence>
<proteinExistence type="predicted"/>
<organism evidence="1 2">
    <name type="scientific">Agrobacterium pusense</name>
    <dbReference type="NCBI Taxonomy" id="648995"/>
    <lineage>
        <taxon>Bacteria</taxon>
        <taxon>Pseudomonadati</taxon>
        <taxon>Pseudomonadota</taxon>
        <taxon>Alphaproteobacteria</taxon>
        <taxon>Hyphomicrobiales</taxon>
        <taxon>Rhizobiaceae</taxon>
        <taxon>Rhizobium/Agrobacterium group</taxon>
        <taxon>Agrobacterium</taxon>
    </lineage>
</organism>